<dbReference type="AlphaFoldDB" id="A0A8J3P7S0"/>
<dbReference type="Pfam" id="PF04250">
    <property type="entry name" value="DUF429"/>
    <property type="match status" value="1"/>
</dbReference>
<dbReference type="RefSeq" id="WP_203690532.1">
    <property type="nucleotide sequence ID" value="NZ_BAAALC010000007.1"/>
</dbReference>
<sequence length="229" mass="24073">MTGRVLGVDACKAGWVGIVLAGDEVAAIFAPTIAELVLLADADGVAQVVAIDIPIGLPDQGVRAADELARQAAGPRWKSVFSTPARQALRAENHATANALHREAGAKGISQQAYGLRKKIFDVDDWVRGQQRRVVEVHPELSFAAMASAPLTDRKTTWAGVERRRALLAAEGVLPAGDLGAAGHVAGVDDVLDAAAAAWSARRVLCGTAVCRPEEPEVFSDGLRCAIWT</sequence>
<name>A0A8J3P7S0_9ACTN</name>
<protein>
    <recommendedName>
        <fullName evidence="3">RNase H-like nuclease</fullName>
    </recommendedName>
</protein>
<evidence type="ECO:0008006" key="3">
    <source>
        <dbReference type="Google" id="ProtNLM"/>
    </source>
</evidence>
<keyword evidence="2" id="KW-1185">Reference proteome</keyword>
<evidence type="ECO:0000313" key="1">
    <source>
        <dbReference type="EMBL" id="GIG04916.1"/>
    </source>
</evidence>
<reference evidence="1 2" key="1">
    <citation type="submission" date="2021-01" db="EMBL/GenBank/DDBJ databases">
        <title>Whole genome shotgun sequence of Catellatospora coxensis NBRC 107359.</title>
        <authorList>
            <person name="Komaki H."/>
            <person name="Tamura T."/>
        </authorList>
    </citation>
    <scope>NUCLEOTIDE SEQUENCE [LARGE SCALE GENOMIC DNA]</scope>
    <source>
        <strain evidence="1 2">NBRC 107359</strain>
    </source>
</reference>
<accession>A0A8J3P7S0</accession>
<proteinExistence type="predicted"/>
<dbReference type="EMBL" id="BONI01000010">
    <property type="protein sequence ID" value="GIG04916.1"/>
    <property type="molecule type" value="Genomic_DNA"/>
</dbReference>
<gene>
    <name evidence="1" type="ORF">Cco03nite_16160</name>
</gene>
<organism evidence="1 2">
    <name type="scientific">Catellatospora coxensis</name>
    <dbReference type="NCBI Taxonomy" id="310354"/>
    <lineage>
        <taxon>Bacteria</taxon>
        <taxon>Bacillati</taxon>
        <taxon>Actinomycetota</taxon>
        <taxon>Actinomycetes</taxon>
        <taxon>Micromonosporales</taxon>
        <taxon>Micromonosporaceae</taxon>
        <taxon>Catellatospora</taxon>
    </lineage>
</organism>
<dbReference type="InterPro" id="IPR007362">
    <property type="entry name" value="DUF429"/>
</dbReference>
<dbReference type="Proteomes" id="UP000630887">
    <property type="component" value="Unassembled WGS sequence"/>
</dbReference>
<evidence type="ECO:0000313" key="2">
    <source>
        <dbReference type="Proteomes" id="UP000630887"/>
    </source>
</evidence>
<comment type="caution">
    <text evidence="1">The sequence shown here is derived from an EMBL/GenBank/DDBJ whole genome shotgun (WGS) entry which is preliminary data.</text>
</comment>